<keyword evidence="2" id="KW-1133">Transmembrane helix</keyword>
<dbReference type="EMBL" id="UYJE01001360">
    <property type="protein sequence ID" value="VDI01571.1"/>
    <property type="molecule type" value="Genomic_DNA"/>
</dbReference>
<feature type="compositionally biased region" description="Polar residues" evidence="1">
    <location>
        <begin position="49"/>
        <end position="59"/>
    </location>
</feature>
<organism evidence="3 4">
    <name type="scientific">Mytilus galloprovincialis</name>
    <name type="common">Mediterranean mussel</name>
    <dbReference type="NCBI Taxonomy" id="29158"/>
    <lineage>
        <taxon>Eukaryota</taxon>
        <taxon>Metazoa</taxon>
        <taxon>Spiralia</taxon>
        <taxon>Lophotrochozoa</taxon>
        <taxon>Mollusca</taxon>
        <taxon>Bivalvia</taxon>
        <taxon>Autobranchia</taxon>
        <taxon>Pteriomorphia</taxon>
        <taxon>Mytilida</taxon>
        <taxon>Mytiloidea</taxon>
        <taxon>Mytilidae</taxon>
        <taxon>Mytilinae</taxon>
        <taxon>Mytilus</taxon>
    </lineage>
</organism>
<dbReference type="Proteomes" id="UP000596742">
    <property type="component" value="Unassembled WGS sequence"/>
</dbReference>
<keyword evidence="2" id="KW-0812">Transmembrane</keyword>
<sequence>MANAKPNIYINTSFNTEITDTDYIEVFSTDNTYDKLSSVYDQDPPNDDPNLSSTNMPTQSEKHGRQKIQISLWLLLLIIICMLVALVVTGVVTFFITKERFSVTQYESKNECYWTAWSSWSGCSITCGKGDQVRVRQQMNTSMLCNYNETFNVQTCTSDPCSGNKVSS</sequence>
<dbReference type="InterPro" id="IPR000884">
    <property type="entry name" value="TSP1_rpt"/>
</dbReference>
<dbReference type="SUPFAM" id="SSF82895">
    <property type="entry name" value="TSP-1 type 1 repeat"/>
    <property type="match status" value="1"/>
</dbReference>
<feature type="region of interest" description="Disordered" evidence="1">
    <location>
        <begin position="38"/>
        <end position="62"/>
    </location>
</feature>
<gene>
    <name evidence="3" type="ORF">MGAL_10B014023</name>
</gene>
<dbReference type="PROSITE" id="PS50092">
    <property type="entry name" value="TSP1"/>
    <property type="match status" value="1"/>
</dbReference>
<dbReference type="AlphaFoldDB" id="A0A8B6C9S4"/>
<proteinExistence type="predicted"/>
<accession>A0A8B6C9S4</accession>
<dbReference type="Pfam" id="PF00090">
    <property type="entry name" value="TSP_1"/>
    <property type="match status" value="1"/>
</dbReference>
<dbReference type="InterPro" id="IPR036383">
    <property type="entry name" value="TSP1_rpt_sf"/>
</dbReference>
<protein>
    <submittedName>
        <fullName evidence="3">Uncharacterized protein</fullName>
    </submittedName>
</protein>
<name>A0A8B6C9S4_MYTGA</name>
<evidence type="ECO:0000313" key="4">
    <source>
        <dbReference type="Proteomes" id="UP000596742"/>
    </source>
</evidence>
<evidence type="ECO:0000256" key="1">
    <source>
        <dbReference type="SAM" id="MobiDB-lite"/>
    </source>
</evidence>
<evidence type="ECO:0000313" key="3">
    <source>
        <dbReference type="EMBL" id="VDI01571.1"/>
    </source>
</evidence>
<comment type="caution">
    <text evidence="3">The sequence shown here is derived from an EMBL/GenBank/DDBJ whole genome shotgun (WGS) entry which is preliminary data.</text>
</comment>
<feature type="transmembrane region" description="Helical" evidence="2">
    <location>
        <begin position="72"/>
        <end position="96"/>
    </location>
</feature>
<reference evidence="3" key="1">
    <citation type="submission" date="2018-11" db="EMBL/GenBank/DDBJ databases">
        <authorList>
            <person name="Alioto T."/>
            <person name="Alioto T."/>
        </authorList>
    </citation>
    <scope>NUCLEOTIDE SEQUENCE</scope>
</reference>
<dbReference type="Gene3D" id="2.20.100.10">
    <property type="entry name" value="Thrombospondin type-1 (TSP1) repeat"/>
    <property type="match status" value="1"/>
</dbReference>
<evidence type="ECO:0000256" key="2">
    <source>
        <dbReference type="SAM" id="Phobius"/>
    </source>
</evidence>
<keyword evidence="4" id="KW-1185">Reference proteome</keyword>
<dbReference type="OrthoDB" id="6068187at2759"/>
<dbReference type="SMART" id="SM00209">
    <property type="entry name" value="TSP1"/>
    <property type="match status" value="1"/>
</dbReference>
<keyword evidence="2" id="KW-0472">Membrane</keyword>